<keyword evidence="2" id="KW-1185">Reference proteome</keyword>
<evidence type="ECO:0000313" key="1">
    <source>
        <dbReference type="EMBL" id="KAI8039454.1"/>
    </source>
</evidence>
<dbReference type="EMBL" id="JAMKOV010000006">
    <property type="protein sequence ID" value="KAI8039454.1"/>
    <property type="molecule type" value="Genomic_DNA"/>
</dbReference>
<proteinExistence type="predicted"/>
<accession>A0A9Q0BPX3</accession>
<gene>
    <name evidence="1" type="ORF">M5D96_008178</name>
</gene>
<sequence length="72" mass="8271">MESGNRLSNPIWSTACITSECSLYKGRDRLISAQIPIICLSRRKSKPKNNLNQLKQSKRFSCPRVLVLHKQK</sequence>
<name>A0A9Q0BPX3_9MUSC</name>
<dbReference type="AlphaFoldDB" id="A0A9Q0BPX3"/>
<evidence type="ECO:0000313" key="2">
    <source>
        <dbReference type="Proteomes" id="UP001059596"/>
    </source>
</evidence>
<dbReference type="Proteomes" id="UP001059596">
    <property type="component" value="Unassembled WGS sequence"/>
</dbReference>
<reference evidence="1" key="1">
    <citation type="journal article" date="2023" name="Genome Biol. Evol.">
        <title>Long-read-based Genome Assembly of Drosophila gunungcola Reveals Fewer Chemosensory Genes in Flower-breeding Species.</title>
        <authorList>
            <person name="Negi A."/>
            <person name="Liao B.Y."/>
            <person name="Yeh S.D."/>
        </authorList>
    </citation>
    <scope>NUCLEOTIDE SEQUENCE</scope>
    <source>
        <strain evidence="1">Sukarami</strain>
    </source>
</reference>
<comment type="caution">
    <text evidence="1">The sequence shown here is derived from an EMBL/GenBank/DDBJ whole genome shotgun (WGS) entry which is preliminary data.</text>
</comment>
<organism evidence="1 2">
    <name type="scientific">Drosophila gunungcola</name>
    <name type="common">fruit fly</name>
    <dbReference type="NCBI Taxonomy" id="103775"/>
    <lineage>
        <taxon>Eukaryota</taxon>
        <taxon>Metazoa</taxon>
        <taxon>Ecdysozoa</taxon>
        <taxon>Arthropoda</taxon>
        <taxon>Hexapoda</taxon>
        <taxon>Insecta</taxon>
        <taxon>Pterygota</taxon>
        <taxon>Neoptera</taxon>
        <taxon>Endopterygota</taxon>
        <taxon>Diptera</taxon>
        <taxon>Brachycera</taxon>
        <taxon>Muscomorpha</taxon>
        <taxon>Ephydroidea</taxon>
        <taxon>Drosophilidae</taxon>
        <taxon>Drosophila</taxon>
        <taxon>Sophophora</taxon>
    </lineage>
</organism>
<protein>
    <submittedName>
        <fullName evidence="1">Uncharacterized protein</fullName>
    </submittedName>
</protein>